<feature type="domain" description="Spindle pole body-associated protein Vik1/Cik1 microtubule binding" evidence="6">
    <location>
        <begin position="768"/>
        <end position="800"/>
    </location>
</feature>
<keyword evidence="2 3" id="KW-0040">ANK repeat</keyword>
<keyword evidence="4" id="KW-0175">Coiled coil</keyword>
<dbReference type="InterPro" id="IPR031852">
    <property type="entry name" value="Vik1/Cik1_MT-bd"/>
</dbReference>
<organism evidence="7 8">
    <name type="scientific">Prorocentrum cordatum</name>
    <dbReference type="NCBI Taxonomy" id="2364126"/>
    <lineage>
        <taxon>Eukaryota</taxon>
        <taxon>Sar</taxon>
        <taxon>Alveolata</taxon>
        <taxon>Dinophyceae</taxon>
        <taxon>Prorocentrales</taxon>
        <taxon>Prorocentraceae</taxon>
        <taxon>Prorocentrum</taxon>
    </lineage>
</organism>
<feature type="coiled-coil region" evidence="4">
    <location>
        <begin position="528"/>
        <end position="565"/>
    </location>
</feature>
<sequence>MRASEGMDSEMVTELSVGVLLKVLAVGQGRRVKVQVSGDEGTVGWISTKTKLNEPLIMKRGLEIGAVFMDFEKGGIHEIKSMVTVRSEEKLESEVLQELQPGSRVRIDEIGKHNNRRVKVSEAEKGTEIGWISTCTRHGELLIGKVTEGGKVEAPKAGMFGASSTKIKTLLEAARSNDLQELKRIVEGSSGMMSKFTSRPNLNSSDIRGKNCLIYACAFGHKEVVDYLLSKTKEVDVNAVDDTAKSALHHSCKRAKASSEDTVNVEIVSALIEADANKEARDHNGCTPLMFAVANGDQRVVQRLVTAQANLNVKDFEGHTCLDYATNFGHTELFVMLKQCGAVSGLPEDNDEPGEGEGNDERDVDVAQDAATPQGAEAEDGEDKAKKKVKKKKKPEEGEEAAPAAEGDEKPKKKTKKKVGDKEKEEKKKVKKRMSAVGIGMAEALAQEPEDPKAEVTVEVVTEESNAQQRALKKLAVLLKDPKVTAAELKGAIDVAKGAGVPEAEVAEAEARCQKLSEMALASQQLRVAIQERNVTALQVAVKRAEELKLSKKDIEQARQVLQEEEPKEEAKKKLVAAAGSGDVKVLKKAIKEATKVGVSASDLAEYEELLKGSENKEAATKALKEALESMDITALKIAISQAKEAGVDAATVQQAEEALAVEAPKAEARDAIEEAIDAGDMAKLEEAIEMGRRAGLANSEITQAEEVVKKEAEKVKLLAKVKEVMEETMSCDMKEIDAVRAAKEIEKLNDAILAALEIGVKEDKIYEAEVRRKKLHNIVEDLKGSIRVFCRIRPLSKKESWRRATPTLPSRSMCRPSR</sequence>
<evidence type="ECO:0000259" key="6">
    <source>
        <dbReference type="Pfam" id="PF16796"/>
    </source>
</evidence>
<evidence type="ECO:0000256" key="3">
    <source>
        <dbReference type="PROSITE-ProRule" id="PRU00023"/>
    </source>
</evidence>
<dbReference type="InterPro" id="IPR051637">
    <property type="entry name" value="Ank_repeat_dom-contain_49"/>
</dbReference>
<name>A0ABN9SZ21_9DINO</name>
<comment type="caution">
    <text evidence="7">The sequence shown here is derived from an EMBL/GenBank/DDBJ whole genome shotgun (WGS) entry which is preliminary data.</text>
</comment>
<feature type="region of interest" description="Disordered" evidence="5">
    <location>
        <begin position="371"/>
        <end position="434"/>
    </location>
</feature>
<dbReference type="SUPFAM" id="SSF48403">
    <property type="entry name" value="Ankyrin repeat"/>
    <property type="match status" value="1"/>
</dbReference>
<dbReference type="Gene3D" id="1.25.40.20">
    <property type="entry name" value="Ankyrin repeat-containing domain"/>
    <property type="match status" value="1"/>
</dbReference>
<dbReference type="Proteomes" id="UP001189429">
    <property type="component" value="Unassembled WGS sequence"/>
</dbReference>
<dbReference type="PANTHER" id="PTHR24180:SF45">
    <property type="entry name" value="POLY [ADP-RIBOSE] POLYMERASE TANKYRASE"/>
    <property type="match status" value="1"/>
</dbReference>
<dbReference type="PROSITE" id="PS50297">
    <property type="entry name" value="ANK_REP_REGION"/>
    <property type="match status" value="1"/>
</dbReference>
<dbReference type="SMART" id="SM00248">
    <property type="entry name" value="ANK"/>
    <property type="match status" value="4"/>
</dbReference>
<dbReference type="InterPro" id="IPR036770">
    <property type="entry name" value="Ankyrin_rpt-contain_sf"/>
</dbReference>
<dbReference type="EMBL" id="CAUYUJ010014179">
    <property type="protein sequence ID" value="CAK0837833.1"/>
    <property type="molecule type" value="Genomic_DNA"/>
</dbReference>
<dbReference type="InterPro" id="IPR002110">
    <property type="entry name" value="Ankyrin_rpt"/>
</dbReference>
<dbReference type="Pfam" id="PF12796">
    <property type="entry name" value="Ank_2"/>
    <property type="match status" value="1"/>
</dbReference>
<feature type="compositionally biased region" description="Basic and acidic residues" evidence="5">
    <location>
        <begin position="418"/>
        <end position="428"/>
    </location>
</feature>
<evidence type="ECO:0000313" key="8">
    <source>
        <dbReference type="Proteomes" id="UP001189429"/>
    </source>
</evidence>
<evidence type="ECO:0000256" key="4">
    <source>
        <dbReference type="SAM" id="Coils"/>
    </source>
</evidence>
<keyword evidence="1" id="KW-0677">Repeat</keyword>
<reference evidence="7" key="1">
    <citation type="submission" date="2023-10" db="EMBL/GenBank/DDBJ databases">
        <authorList>
            <person name="Chen Y."/>
            <person name="Shah S."/>
            <person name="Dougan E. K."/>
            <person name="Thang M."/>
            <person name="Chan C."/>
        </authorList>
    </citation>
    <scope>NUCLEOTIDE SEQUENCE [LARGE SCALE GENOMIC DNA]</scope>
</reference>
<evidence type="ECO:0000256" key="2">
    <source>
        <dbReference type="ARBA" id="ARBA00023043"/>
    </source>
</evidence>
<dbReference type="PROSITE" id="PS50088">
    <property type="entry name" value="ANK_REPEAT"/>
    <property type="match status" value="1"/>
</dbReference>
<evidence type="ECO:0000256" key="1">
    <source>
        <dbReference type="ARBA" id="ARBA00022737"/>
    </source>
</evidence>
<keyword evidence="8" id="KW-1185">Reference proteome</keyword>
<accession>A0ABN9SZ21</accession>
<feature type="repeat" description="ANK" evidence="3">
    <location>
        <begin position="284"/>
        <end position="316"/>
    </location>
</feature>
<protein>
    <recommendedName>
        <fullName evidence="6">Spindle pole body-associated protein Vik1/Cik1 microtubule binding domain-containing protein</fullName>
    </recommendedName>
</protein>
<evidence type="ECO:0000256" key="5">
    <source>
        <dbReference type="SAM" id="MobiDB-lite"/>
    </source>
</evidence>
<proteinExistence type="predicted"/>
<evidence type="ECO:0000313" key="7">
    <source>
        <dbReference type="EMBL" id="CAK0837833.1"/>
    </source>
</evidence>
<gene>
    <name evidence="7" type="ORF">PCOR1329_LOCUS33927</name>
</gene>
<dbReference type="Pfam" id="PF16796">
    <property type="entry name" value="Microtub_bd"/>
    <property type="match status" value="1"/>
</dbReference>
<dbReference type="Pfam" id="PF00023">
    <property type="entry name" value="Ank"/>
    <property type="match status" value="1"/>
</dbReference>
<dbReference type="PANTHER" id="PTHR24180">
    <property type="entry name" value="CYCLIN-DEPENDENT KINASE INHIBITOR 2C-RELATED"/>
    <property type="match status" value="1"/>
</dbReference>